<organism evidence="3 4">
    <name type="scientific">Phytoactinopolyspora halotolerans</name>
    <dbReference type="NCBI Taxonomy" id="1981512"/>
    <lineage>
        <taxon>Bacteria</taxon>
        <taxon>Bacillati</taxon>
        <taxon>Actinomycetota</taxon>
        <taxon>Actinomycetes</taxon>
        <taxon>Jiangellales</taxon>
        <taxon>Jiangellaceae</taxon>
        <taxon>Phytoactinopolyspora</taxon>
    </lineage>
</organism>
<comment type="caution">
    <text evidence="3">The sequence shown here is derived from an EMBL/GenBank/DDBJ whole genome shotgun (WGS) entry which is preliminary data.</text>
</comment>
<feature type="compositionally biased region" description="Pro residues" evidence="1">
    <location>
        <begin position="313"/>
        <end position="326"/>
    </location>
</feature>
<gene>
    <name evidence="3" type="ORF">G1H10_29285</name>
</gene>
<feature type="signal peptide" evidence="2">
    <location>
        <begin position="1"/>
        <end position="20"/>
    </location>
</feature>
<feature type="chain" id="PRO_5038796644" evidence="2">
    <location>
        <begin position="21"/>
        <end position="326"/>
    </location>
</feature>
<evidence type="ECO:0000313" key="3">
    <source>
        <dbReference type="EMBL" id="NEE04271.1"/>
    </source>
</evidence>
<reference evidence="3 4" key="1">
    <citation type="submission" date="2020-02" db="EMBL/GenBank/DDBJ databases">
        <authorList>
            <person name="Li X.-J."/>
            <person name="Han X.-M."/>
        </authorList>
    </citation>
    <scope>NUCLEOTIDE SEQUENCE [LARGE SCALE GENOMIC DNA]</scope>
    <source>
        <strain evidence="3 4">CCTCC AB 2017055</strain>
    </source>
</reference>
<protein>
    <submittedName>
        <fullName evidence="3">Uncharacterized protein</fullName>
    </submittedName>
</protein>
<evidence type="ECO:0000313" key="4">
    <source>
        <dbReference type="Proteomes" id="UP000475214"/>
    </source>
</evidence>
<accession>A0A6L9SJ05</accession>
<evidence type="ECO:0000256" key="1">
    <source>
        <dbReference type="SAM" id="MobiDB-lite"/>
    </source>
</evidence>
<keyword evidence="2" id="KW-0732">Signal</keyword>
<feature type="region of interest" description="Disordered" evidence="1">
    <location>
        <begin position="303"/>
        <end position="326"/>
    </location>
</feature>
<name>A0A6L9SJ05_9ACTN</name>
<dbReference type="RefSeq" id="WP_163744645.1">
    <property type="nucleotide sequence ID" value="NZ_JAAGOA010000031.1"/>
</dbReference>
<dbReference type="PROSITE" id="PS51257">
    <property type="entry name" value="PROKAR_LIPOPROTEIN"/>
    <property type="match status" value="1"/>
</dbReference>
<keyword evidence="4" id="KW-1185">Reference proteome</keyword>
<evidence type="ECO:0000256" key="2">
    <source>
        <dbReference type="SAM" id="SignalP"/>
    </source>
</evidence>
<dbReference type="Proteomes" id="UP000475214">
    <property type="component" value="Unassembled WGS sequence"/>
</dbReference>
<sequence length="326" mass="34556">MRRLPALALPLVLTSVVACGGDAMPGADDVQVGDAPQSCDDGTELVVTDAGAPPRQIMAASPAVGASEAFDLRVEMGIDATIDGQSMPGPVLTMSIGLVTTVEHVDDEEIGMTYVFDHAYADDADMDETLQRLTGVSGMVRTTRTGQFIRSELDLAGIDPTLGESTGASLDDQLRDMMAPFPPTPVGVGSAWVIPELAEDEDIASCNIHTYRLESFDGEAYELAIESTFLIQPSTFDDAGMTFKVVDGLGSSTVMLTGSLDSPAYGHGTAVGETRMEMEVERYGTVHEQVLDTHIEMELTPRADGDATRPHDATPPPGPPVDPLVW</sequence>
<dbReference type="EMBL" id="JAAGOA010000031">
    <property type="protein sequence ID" value="NEE04271.1"/>
    <property type="molecule type" value="Genomic_DNA"/>
</dbReference>
<feature type="compositionally biased region" description="Basic and acidic residues" evidence="1">
    <location>
        <begin position="303"/>
        <end position="312"/>
    </location>
</feature>
<proteinExistence type="predicted"/>
<dbReference type="AlphaFoldDB" id="A0A6L9SJ05"/>